<name>E3I124_RHOVT</name>
<reference evidence="3" key="1">
    <citation type="journal article" date="2011" name="J. Bacteriol.">
        <title>Genome sequences of eight morphologically diverse alphaproteobacteria.</title>
        <authorList>
            <consortium name="US DOE Joint Genome Institute"/>
            <person name="Brown P.J."/>
            <person name="Kysela D.T."/>
            <person name="Buechlein A."/>
            <person name="Hemmerich C."/>
            <person name="Brun Y.V."/>
        </authorList>
    </citation>
    <scope>NUCLEOTIDE SEQUENCE [LARGE SCALE GENOMIC DNA]</scope>
    <source>
        <strain evidence="3">ATCC 17100 / ATH 3.1.1 / DSM 162 / LMG 4299</strain>
    </source>
</reference>
<feature type="region of interest" description="Disordered" evidence="1">
    <location>
        <begin position="1"/>
        <end position="39"/>
    </location>
</feature>
<evidence type="ECO:0000313" key="2">
    <source>
        <dbReference type="EMBL" id="ADP72347.1"/>
    </source>
</evidence>
<evidence type="ECO:0000256" key="1">
    <source>
        <dbReference type="SAM" id="MobiDB-lite"/>
    </source>
</evidence>
<dbReference type="EMBL" id="CP002292">
    <property type="protein sequence ID" value="ADP72347.1"/>
    <property type="molecule type" value="Genomic_DNA"/>
</dbReference>
<dbReference type="KEGG" id="rva:Rvan_3145"/>
<dbReference type="HOGENOM" id="CLU_882445_0_0_5"/>
<sequence>MARALHALTDQERGSASTITQEAPARAITHERRDDAEPKAEGDFATLVEDLPAMALRERFRAEANSHRNMLDRAKSHGRVINPAFRDFRSFLRHVGPMPAPGYTLDRIDNEDPEYAPGKVRWADKQTQNTNKGDSLTFADEKGRTFTTSELAGKQGIDPSTIRQRAARGWTDMEIIAGKKQDAVNDNTNSDDAYRSERRANQAVIRAEKKRADAIQVAKIDENRIRHDTDDLPAPPTYFLEEFPDMIAAPFEVMFKGYCKAAKEGWWPKYRRYMTPERFAIQHPDFHKMIAEVDPDFAAKMHDASKAKEAHIAEL</sequence>
<accession>E3I124</accession>
<keyword evidence="3" id="KW-1185">Reference proteome</keyword>
<protein>
    <submittedName>
        <fullName evidence="2">Uncharacterized protein</fullName>
    </submittedName>
</protein>
<organism evidence="2 3">
    <name type="scientific">Rhodomicrobium vannielii (strain ATCC 17100 / DSM 162 / LMG 4299 / NCIMB 10020 / ATH 3.1.1)</name>
    <dbReference type="NCBI Taxonomy" id="648757"/>
    <lineage>
        <taxon>Bacteria</taxon>
        <taxon>Pseudomonadati</taxon>
        <taxon>Pseudomonadota</taxon>
        <taxon>Alphaproteobacteria</taxon>
        <taxon>Hyphomicrobiales</taxon>
        <taxon>Hyphomicrobiaceae</taxon>
        <taxon>Rhodomicrobium</taxon>
    </lineage>
</organism>
<feature type="compositionally biased region" description="Basic and acidic residues" evidence="1">
    <location>
        <begin position="28"/>
        <end position="39"/>
    </location>
</feature>
<dbReference type="eggNOG" id="ENOG5032VXG">
    <property type="taxonomic scope" value="Bacteria"/>
</dbReference>
<dbReference type="Proteomes" id="UP000001399">
    <property type="component" value="Chromosome"/>
</dbReference>
<gene>
    <name evidence="2" type="ordered locus">Rvan_3145</name>
</gene>
<dbReference type="AlphaFoldDB" id="E3I124"/>
<proteinExistence type="predicted"/>
<evidence type="ECO:0000313" key="3">
    <source>
        <dbReference type="Proteomes" id="UP000001399"/>
    </source>
</evidence>